<dbReference type="PANTHER" id="PTHR39186">
    <property type="entry name" value="DUF2071 FAMILY PROTEIN"/>
    <property type="match status" value="1"/>
</dbReference>
<sequence>MRPFLTAAWRNLLMINFEADPAVLNAYVPAHTELDTWNNTTYISLVGFLFQDTRVKGLAFPGHRTFEEVNLRFYVRYKQAGEWKRGVVFVKELVPKALITFVANTLYGEKYATHIMTHSWENPDEATLKVAYRWKVKNEWNHLSATALQASQPIVAGSEEQFITDHYWGYTRLDHQTTGEYQVTHPQWEIHPVTGFDYHCSTRILYGAAFENMLQQAPKSALLAAGSGISVMPGKKIRNNTL</sequence>
<dbReference type="RefSeq" id="WP_079471074.1">
    <property type="nucleotide sequence ID" value="NZ_FUZZ01000003.1"/>
</dbReference>
<proteinExistence type="predicted"/>
<keyword evidence="2" id="KW-1185">Reference proteome</keyword>
<organism evidence="1 2">
    <name type="scientific">Chitinophaga ginsengisegetis</name>
    <dbReference type="NCBI Taxonomy" id="393003"/>
    <lineage>
        <taxon>Bacteria</taxon>
        <taxon>Pseudomonadati</taxon>
        <taxon>Bacteroidota</taxon>
        <taxon>Chitinophagia</taxon>
        <taxon>Chitinophagales</taxon>
        <taxon>Chitinophagaceae</taxon>
        <taxon>Chitinophaga</taxon>
    </lineage>
</organism>
<dbReference type="EMBL" id="FUZZ01000003">
    <property type="protein sequence ID" value="SKD07723.1"/>
    <property type="molecule type" value="Genomic_DNA"/>
</dbReference>
<dbReference type="Pfam" id="PF09844">
    <property type="entry name" value="DUF2071"/>
    <property type="match status" value="1"/>
</dbReference>
<evidence type="ECO:0000313" key="2">
    <source>
        <dbReference type="Proteomes" id="UP000190166"/>
    </source>
</evidence>
<dbReference type="Proteomes" id="UP000190166">
    <property type="component" value="Unassembled WGS sequence"/>
</dbReference>
<dbReference type="STRING" id="393003.SAMN05660461_3780"/>
<dbReference type="AlphaFoldDB" id="A0A1T5P596"/>
<accession>A0A1T5P596</accession>
<reference evidence="1 2" key="1">
    <citation type="submission" date="2017-02" db="EMBL/GenBank/DDBJ databases">
        <authorList>
            <person name="Peterson S.W."/>
        </authorList>
    </citation>
    <scope>NUCLEOTIDE SEQUENCE [LARGE SCALE GENOMIC DNA]</scope>
    <source>
        <strain evidence="1 2">DSM 18108</strain>
    </source>
</reference>
<gene>
    <name evidence="1" type="ORF">SAMN05660461_3780</name>
</gene>
<dbReference type="InterPro" id="IPR018644">
    <property type="entry name" value="DUF2071"/>
</dbReference>
<protein>
    <recommendedName>
        <fullName evidence="3">DUF2071 domain-containing protein</fullName>
    </recommendedName>
</protein>
<evidence type="ECO:0008006" key="3">
    <source>
        <dbReference type="Google" id="ProtNLM"/>
    </source>
</evidence>
<name>A0A1T5P596_9BACT</name>
<evidence type="ECO:0000313" key="1">
    <source>
        <dbReference type="EMBL" id="SKD07723.1"/>
    </source>
</evidence>
<dbReference type="PANTHER" id="PTHR39186:SF1">
    <property type="entry name" value="DUF2071 DOMAIN-CONTAINING PROTEIN"/>
    <property type="match status" value="1"/>
</dbReference>